<keyword evidence="4" id="KW-0963">Cytoplasm</keyword>
<sequence>MRFTVALGILMVIPNVLASIHERRSTDTQYDYIVVGSGPGGGPLAARLAIAGFSVLLLDAGDDQGDALTQQIPALQLQSTEYEPMKWDYFVNHYSDLTRQEEDSKMTYRTPSGDLHVGKDAPSGSEPLGILYPRAGTLGGCSAHNAMITIYPYENDWEHLASLTGNSSWSAKHMRSYFEKLERNRYLPTSIFGHGFDGWLTTSLTDLRLVIEDQKLLSLILAGATAAGRGLLGKLITTVTGLAGVLTRDLNNNLPTRDYDEGPYQVPLAVDVPEYKRTGPRDFVLKTANAVNRDGSRKYHLDIQLTTLVTKVRFDTTGSQPRAVGVDYLRGKSLYRADPRASQTSSAGTPGSVKATREVILSAGSFNTPQLLKLSGIGPKEELAKFKIPTLVDLPGVGSNLQDRYETGLVGKSPTDFVLTSKCTFMYSLPDPCLEQWQNNPLFKGTYTTNGIAIAIIRKSSVAEDEPDLLISGAPANFPGYYPNYSYEGLKDAQHWTWITLKARSRNNAGTVTLRSADPRDMPIINFNSFDAGVTENGADEKDVQAVYEAMEFSRKIFKNLIPLDGKFEEVWPGPNVTTEAEMKDFIKREAWGHHACCTAPIGADGDSNAVLDSDFRVRGVDGLRVVDASIFPKIPGYYIALPIYMISEKAADVIIADAR</sequence>
<protein>
    <recommendedName>
        <fullName evidence="8">Glucose-methanol-choline oxidoreductase N-terminal domain-containing protein</fullName>
    </recommendedName>
</protein>
<keyword evidence="10" id="KW-1185">Reference proteome</keyword>
<dbReference type="EMBL" id="KB644411">
    <property type="protein sequence ID" value="EPS29321.1"/>
    <property type="molecule type" value="Genomic_DNA"/>
</dbReference>
<dbReference type="SUPFAM" id="SSF51905">
    <property type="entry name" value="FAD/NAD(P)-binding domain"/>
    <property type="match status" value="1"/>
</dbReference>
<dbReference type="Gene3D" id="3.50.50.60">
    <property type="entry name" value="FAD/NAD(P)-binding domain"/>
    <property type="match status" value="1"/>
</dbReference>
<keyword evidence="7" id="KW-0732">Signal</keyword>
<evidence type="ECO:0000313" key="10">
    <source>
        <dbReference type="Proteomes" id="UP000019376"/>
    </source>
</evidence>
<dbReference type="GO" id="GO:0050660">
    <property type="term" value="F:flavin adenine dinucleotide binding"/>
    <property type="evidence" value="ECO:0007669"/>
    <property type="project" value="InterPro"/>
</dbReference>
<dbReference type="SUPFAM" id="SSF54373">
    <property type="entry name" value="FAD-linked reductases, C-terminal domain"/>
    <property type="match status" value="1"/>
</dbReference>
<dbReference type="PANTHER" id="PTHR11552">
    <property type="entry name" value="GLUCOSE-METHANOL-CHOLINE GMC OXIDOREDUCTASE"/>
    <property type="match status" value="1"/>
</dbReference>
<keyword evidence="6" id="KW-0285">Flavoprotein</keyword>
<feature type="signal peptide" evidence="7">
    <location>
        <begin position="1"/>
        <end position="18"/>
    </location>
</feature>
<proteinExistence type="inferred from homology"/>
<evidence type="ECO:0000259" key="8">
    <source>
        <dbReference type="PROSITE" id="PS00624"/>
    </source>
</evidence>
<dbReference type="Gene3D" id="3.30.560.10">
    <property type="entry name" value="Glucose Oxidase, domain 3"/>
    <property type="match status" value="1"/>
</dbReference>
<dbReference type="GO" id="GO:0016614">
    <property type="term" value="F:oxidoreductase activity, acting on CH-OH group of donors"/>
    <property type="evidence" value="ECO:0007669"/>
    <property type="project" value="InterPro"/>
</dbReference>
<comment type="subcellular location">
    <subcellularLocation>
        <location evidence="2">Cytoplasm</location>
    </subcellularLocation>
    <subcellularLocation>
        <location evidence="1">Secreted</location>
        <location evidence="1">Cell wall</location>
    </subcellularLocation>
</comment>
<keyword evidence="5" id="KW-0964">Secreted</keyword>
<dbReference type="HOGENOM" id="CLU_002865_4_1_1"/>
<evidence type="ECO:0000256" key="6">
    <source>
        <dbReference type="PIRSR" id="PIRSR000137-2"/>
    </source>
</evidence>
<dbReference type="Pfam" id="PF05199">
    <property type="entry name" value="GMC_oxred_C"/>
    <property type="match status" value="1"/>
</dbReference>
<dbReference type="PhylomeDB" id="S7ZKY2"/>
<evidence type="ECO:0000256" key="1">
    <source>
        <dbReference type="ARBA" id="ARBA00004191"/>
    </source>
</evidence>
<dbReference type="eggNOG" id="KOG1238">
    <property type="taxonomic scope" value="Eukaryota"/>
</dbReference>
<evidence type="ECO:0000256" key="4">
    <source>
        <dbReference type="ARBA" id="ARBA00022490"/>
    </source>
</evidence>
<evidence type="ECO:0000256" key="7">
    <source>
        <dbReference type="SAM" id="SignalP"/>
    </source>
</evidence>
<evidence type="ECO:0000256" key="3">
    <source>
        <dbReference type="ARBA" id="ARBA00010790"/>
    </source>
</evidence>
<name>S7ZKY2_PENO1</name>
<dbReference type="Proteomes" id="UP000019376">
    <property type="component" value="Unassembled WGS sequence"/>
</dbReference>
<reference evidence="9 10" key="1">
    <citation type="journal article" date="2013" name="PLoS ONE">
        <title>Genomic and secretomic analyses reveal unique features of the lignocellulolytic enzyme system of Penicillium decumbens.</title>
        <authorList>
            <person name="Liu G."/>
            <person name="Zhang L."/>
            <person name="Wei X."/>
            <person name="Zou G."/>
            <person name="Qin Y."/>
            <person name="Ma L."/>
            <person name="Li J."/>
            <person name="Zheng H."/>
            <person name="Wang S."/>
            <person name="Wang C."/>
            <person name="Xun L."/>
            <person name="Zhao G.-P."/>
            <person name="Zhou Z."/>
            <person name="Qu Y."/>
        </authorList>
    </citation>
    <scope>NUCLEOTIDE SEQUENCE [LARGE SCALE GENOMIC DNA]</scope>
    <source>
        <strain evidence="10">114-2 / CGMCC 5302</strain>
    </source>
</reference>
<dbReference type="OrthoDB" id="269227at2759"/>
<dbReference type="Pfam" id="PF00732">
    <property type="entry name" value="GMC_oxred_N"/>
    <property type="match status" value="1"/>
</dbReference>
<keyword evidence="6" id="KW-0274">FAD</keyword>
<evidence type="ECO:0000256" key="5">
    <source>
        <dbReference type="ARBA" id="ARBA00022512"/>
    </source>
</evidence>
<dbReference type="PIRSF" id="PIRSF000137">
    <property type="entry name" value="Alcohol_oxidase"/>
    <property type="match status" value="1"/>
</dbReference>
<accession>S7ZKY2</accession>
<dbReference type="InterPro" id="IPR036188">
    <property type="entry name" value="FAD/NAD-bd_sf"/>
</dbReference>
<evidence type="ECO:0000313" key="9">
    <source>
        <dbReference type="EMBL" id="EPS29321.1"/>
    </source>
</evidence>
<organism evidence="9 10">
    <name type="scientific">Penicillium oxalicum (strain 114-2 / CGMCC 5302)</name>
    <name type="common">Penicillium decumbens</name>
    <dbReference type="NCBI Taxonomy" id="933388"/>
    <lineage>
        <taxon>Eukaryota</taxon>
        <taxon>Fungi</taxon>
        <taxon>Dikarya</taxon>
        <taxon>Ascomycota</taxon>
        <taxon>Pezizomycotina</taxon>
        <taxon>Eurotiomycetes</taxon>
        <taxon>Eurotiomycetidae</taxon>
        <taxon>Eurotiales</taxon>
        <taxon>Aspergillaceae</taxon>
        <taxon>Penicillium</taxon>
    </lineage>
</organism>
<feature type="binding site" evidence="6">
    <location>
        <position position="309"/>
    </location>
    <ligand>
        <name>FAD</name>
        <dbReference type="ChEBI" id="CHEBI:57692"/>
    </ligand>
</feature>
<comment type="similarity">
    <text evidence="3">Belongs to the GMC oxidoreductase family.</text>
</comment>
<dbReference type="GO" id="GO:0005737">
    <property type="term" value="C:cytoplasm"/>
    <property type="evidence" value="ECO:0007669"/>
    <property type="project" value="UniProtKB-SubCell"/>
</dbReference>
<dbReference type="AlphaFoldDB" id="S7ZKY2"/>
<dbReference type="InterPro" id="IPR000172">
    <property type="entry name" value="GMC_OxRdtase_N"/>
</dbReference>
<dbReference type="PROSITE" id="PS00624">
    <property type="entry name" value="GMC_OXRED_2"/>
    <property type="match status" value="1"/>
</dbReference>
<evidence type="ECO:0000256" key="2">
    <source>
        <dbReference type="ARBA" id="ARBA00004496"/>
    </source>
</evidence>
<gene>
    <name evidence="9" type="ORF">PDE_04270</name>
</gene>
<feature type="chain" id="PRO_5004559943" description="Glucose-methanol-choline oxidoreductase N-terminal domain-containing protein" evidence="7">
    <location>
        <begin position="19"/>
        <end position="660"/>
    </location>
</feature>
<comment type="cofactor">
    <cofactor evidence="6">
        <name>FAD</name>
        <dbReference type="ChEBI" id="CHEBI:57692"/>
    </cofactor>
</comment>
<dbReference type="InterPro" id="IPR012132">
    <property type="entry name" value="GMC_OxRdtase"/>
</dbReference>
<dbReference type="PANTHER" id="PTHR11552:SF213">
    <property type="entry name" value="DEHYDROGENASE, PUTATIVE-RELATED"/>
    <property type="match status" value="1"/>
</dbReference>
<dbReference type="STRING" id="933388.S7ZKY2"/>
<feature type="domain" description="Glucose-methanol-choline oxidoreductase N-terminal" evidence="8">
    <location>
        <begin position="364"/>
        <end position="378"/>
    </location>
</feature>
<dbReference type="InterPro" id="IPR007867">
    <property type="entry name" value="GMC_OxRtase_C"/>
</dbReference>
<keyword evidence="5" id="KW-0134">Cell wall</keyword>